<evidence type="ECO:0000313" key="6">
    <source>
        <dbReference type="EMBL" id="KAK7453249.1"/>
    </source>
</evidence>
<dbReference type="Pfam" id="PF02816">
    <property type="entry name" value="Alpha_kinase"/>
    <property type="match status" value="1"/>
</dbReference>
<gene>
    <name evidence="6" type="ORF">VKT23_011925</name>
</gene>
<feature type="region of interest" description="Disordered" evidence="4">
    <location>
        <begin position="68"/>
        <end position="109"/>
    </location>
</feature>
<evidence type="ECO:0000256" key="2">
    <source>
        <dbReference type="ARBA" id="ARBA00022679"/>
    </source>
</evidence>
<dbReference type="EMBL" id="JBANRG010000027">
    <property type="protein sequence ID" value="KAK7453249.1"/>
    <property type="molecule type" value="Genomic_DNA"/>
</dbReference>
<reference evidence="6 7" key="1">
    <citation type="submission" date="2024-01" db="EMBL/GenBank/DDBJ databases">
        <title>A draft genome for the cacao thread blight pathogen Marasmiellus scandens.</title>
        <authorList>
            <person name="Baruah I.K."/>
            <person name="Leung J."/>
            <person name="Bukari Y."/>
            <person name="Amoako-Attah I."/>
            <person name="Meinhardt L.W."/>
            <person name="Bailey B.A."/>
            <person name="Cohen S.P."/>
        </authorList>
    </citation>
    <scope>NUCLEOTIDE SEQUENCE [LARGE SCALE GENOMIC DNA]</scope>
    <source>
        <strain evidence="6 7">GH-19</strain>
    </source>
</reference>
<comment type="caution">
    <text evidence="6">The sequence shown here is derived from an EMBL/GenBank/DDBJ whole genome shotgun (WGS) entry which is preliminary data.</text>
</comment>
<evidence type="ECO:0000313" key="7">
    <source>
        <dbReference type="Proteomes" id="UP001498398"/>
    </source>
</evidence>
<accession>A0ABR1J846</accession>
<keyword evidence="7" id="KW-1185">Reference proteome</keyword>
<feature type="region of interest" description="Disordered" evidence="4">
    <location>
        <begin position="292"/>
        <end position="319"/>
    </location>
</feature>
<evidence type="ECO:0000259" key="5">
    <source>
        <dbReference type="Pfam" id="PF02816"/>
    </source>
</evidence>
<feature type="region of interest" description="Disordered" evidence="4">
    <location>
        <begin position="346"/>
        <end position="372"/>
    </location>
</feature>
<proteinExistence type="predicted"/>
<evidence type="ECO:0000256" key="1">
    <source>
        <dbReference type="ARBA" id="ARBA00022527"/>
    </source>
</evidence>
<name>A0ABR1J846_9AGAR</name>
<feature type="compositionally biased region" description="Pro residues" evidence="4">
    <location>
        <begin position="88"/>
        <end position="97"/>
    </location>
</feature>
<organism evidence="6 7">
    <name type="scientific">Marasmiellus scandens</name>
    <dbReference type="NCBI Taxonomy" id="2682957"/>
    <lineage>
        <taxon>Eukaryota</taxon>
        <taxon>Fungi</taxon>
        <taxon>Dikarya</taxon>
        <taxon>Basidiomycota</taxon>
        <taxon>Agaricomycotina</taxon>
        <taxon>Agaricomycetes</taxon>
        <taxon>Agaricomycetidae</taxon>
        <taxon>Agaricales</taxon>
        <taxon>Marasmiineae</taxon>
        <taxon>Omphalotaceae</taxon>
        <taxon>Marasmiellus</taxon>
    </lineage>
</organism>
<dbReference type="Gene3D" id="3.20.200.10">
    <property type="entry name" value="MHCK/EF2 kinase"/>
    <property type="match status" value="1"/>
</dbReference>
<sequence length="660" mass="73473">MDMGKLGTEKSFEQYYGLEEVSFSEPELNWKRSFNVADIYKCVNAAQKKDATRPERAVSAVPDHLSVGRASSSVRGQDVNRNIRPDPHMPPPPPPPHTMDGSSGLRNKPEAIGYNLQHHSYNQALKKAQASTYAKSDKAISVAFHIGVEAYSASRGKKSSHMPDLRSLGLTETDPQVSAYATPSDLRERAVTLLWTRFLHKYPDFPGQLSDCSFREIAPVKWTNIDLQPLNVPYFLNRPQVNCARRGAKGATGGDTPTEFHYNDKPFEVALVLSSEVWDQYEEMLESKEVAERGKAWESGNLKPGQSTAGKKKSTTSSNNLFTEVEDSECSDWGRRYENGTLLLEDSQSSILSQPEDGERPQKKISLWESPPHGNVQRRALMGGGAISASQVERFNSTEYIISYYPVLTPSWTSIIKSITAGKSPMRFEIDGKTGSFRTAHRAALTFENMVDVRMQPIIAKRPYKEKRKTKGRADAPAPMARYSSQEELERVVGDGNMHMFVSSLFSFAESWIGHLLKSTGIKRPVQLPNLAYVNAGVATCHDAVVGTTTKSLSSRHMALMLEDEISDFPDSFCKYINNGSASIEDVVNDHPEDDHFRIAVEYLASIQHILFWKTDGCAYLSDFQGCNGKLTDGQVMTAPYVVTELRLEDLSDLLICLAT</sequence>
<keyword evidence="1" id="KW-0723">Serine/threonine-protein kinase</keyword>
<protein>
    <recommendedName>
        <fullName evidence="5">Alpha-type protein kinase domain-containing protein</fullName>
    </recommendedName>
</protein>
<keyword evidence="3" id="KW-0418">Kinase</keyword>
<feature type="domain" description="Alpha-type protein kinase" evidence="5">
    <location>
        <begin position="434"/>
        <end position="639"/>
    </location>
</feature>
<dbReference type="InterPro" id="IPR004166">
    <property type="entry name" value="a-kinase_dom"/>
</dbReference>
<evidence type="ECO:0000256" key="3">
    <source>
        <dbReference type="ARBA" id="ARBA00022777"/>
    </source>
</evidence>
<dbReference type="Proteomes" id="UP001498398">
    <property type="component" value="Unassembled WGS sequence"/>
</dbReference>
<keyword evidence="2" id="KW-0808">Transferase</keyword>
<evidence type="ECO:0000256" key="4">
    <source>
        <dbReference type="SAM" id="MobiDB-lite"/>
    </source>
</evidence>